<comment type="caution">
    <text evidence="1">The sequence shown here is derived from an EMBL/GenBank/DDBJ whole genome shotgun (WGS) entry which is preliminary data.</text>
</comment>
<sequence length="105" mass="11335">MFQRTLVGALEAPLLAQLRSLWHQGVANKTLSRASAVASEPSSSLGEVSRMCNSEKTWINGGVRCNSIAGENFTLSLRLDLLIGVSRLMAAPGLARVKRGVYLKH</sequence>
<evidence type="ECO:0000313" key="2">
    <source>
        <dbReference type="Proteomes" id="UP001153269"/>
    </source>
</evidence>
<dbReference type="EMBL" id="CADEAL010001913">
    <property type="protein sequence ID" value="CAB1436634.1"/>
    <property type="molecule type" value="Genomic_DNA"/>
</dbReference>
<organism evidence="1 2">
    <name type="scientific">Pleuronectes platessa</name>
    <name type="common">European plaice</name>
    <dbReference type="NCBI Taxonomy" id="8262"/>
    <lineage>
        <taxon>Eukaryota</taxon>
        <taxon>Metazoa</taxon>
        <taxon>Chordata</taxon>
        <taxon>Craniata</taxon>
        <taxon>Vertebrata</taxon>
        <taxon>Euteleostomi</taxon>
        <taxon>Actinopterygii</taxon>
        <taxon>Neopterygii</taxon>
        <taxon>Teleostei</taxon>
        <taxon>Neoteleostei</taxon>
        <taxon>Acanthomorphata</taxon>
        <taxon>Carangaria</taxon>
        <taxon>Pleuronectiformes</taxon>
        <taxon>Pleuronectoidei</taxon>
        <taxon>Pleuronectidae</taxon>
        <taxon>Pleuronectes</taxon>
    </lineage>
</organism>
<keyword evidence="2" id="KW-1185">Reference proteome</keyword>
<proteinExistence type="predicted"/>
<dbReference type="Proteomes" id="UP001153269">
    <property type="component" value="Unassembled WGS sequence"/>
</dbReference>
<protein>
    <submittedName>
        <fullName evidence="1">Uncharacterized protein</fullName>
    </submittedName>
</protein>
<name>A0A9N7UTP5_PLEPL</name>
<evidence type="ECO:0000313" key="1">
    <source>
        <dbReference type="EMBL" id="CAB1436634.1"/>
    </source>
</evidence>
<dbReference type="AlphaFoldDB" id="A0A9N7UTP5"/>
<reference evidence="1" key="1">
    <citation type="submission" date="2020-03" db="EMBL/GenBank/DDBJ databases">
        <authorList>
            <person name="Weist P."/>
        </authorList>
    </citation>
    <scope>NUCLEOTIDE SEQUENCE</scope>
</reference>
<accession>A0A9N7UTP5</accession>
<gene>
    <name evidence="1" type="ORF">PLEPLA_LOCUS24667</name>
</gene>